<dbReference type="Proteomes" id="UP000198506">
    <property type="component" value="Unassembled WGS sequence"/>
</dbReference>
<dbReference type="AlphaFoldDB" id="A0AA94HPK4"/>
<evidence type="ECO:0000313" key="2">
    <source>
        <dbReference type="Proteomes" id="UP000198506"/>
    </source>
</evidence>
<accession>A0AA94HPK4</accession>
<protein>
    <submittedName>
        <fullName evidence="1">Uncharacterized protein</fullName>
    </submittedName>
</protein>
<comment type="caution">
    <text evidence="1">The sequence shown here is derived from an EMBL/GenBank/DDBJ whole genome shotgun (WGS) entry which is preliminary data.</text>
</comment>
<gene>
    <name evidence="1" type="ORF">SAMN04487783_2098</name>
</gene>
<keyword evidence="2" id="KW-1185">Reference proteome</keyword>
<evidence type="ECO:0000313" key="1">
    <source>
        <dbReference type="EMBL" id="SFS15667.1"/>
    </source>
</evidence>
<proteinExistence type="predicted"/>
<sequence>METITGPVRITELLPTGRDTLVDVDFVDAQIVGPAVLVLGNTRFEGNTLLHRGAGTESLVWEVDDEVRPFVIGAIGLQGCSFTRCTFSLVGFAGPSDEIHKLLQGHWLRD</sequence>
<dbReference type="EMBL" id="FOZN01000003">
    <property type="protein sequence ID" value="SFS15667.1"/>
    <property type="molecule type" value="Genomic_DNA"/>
</dbReference>
<name>A0AA94HPK4_9MICO</name>
<organism evidence="1 2">
    <name type="scientific">Agrococcus baldri</name>
    <dbReference type="NCBI Taxonomy" id="153730"/>
    <lineage>
        <taxon>Bacteria</taxon>
        <taxon>Bacillati</taxon>
        <taxon>Actinomycetota</taxon>
        <taxon>Actinomycetes</taxon>
        <taxon>Micrococcales</taxon>
        <taxon>Microbacteriaceae</taxon>
        <taxon>Agrococcus</taxon>
    </lineage>
</organism>
<reference evidence="1 2" key="1">
    <citation type="submission" date="2016-10" db="EMBL/GenBank/DDBJ databases">
        <authorList>
            <person name="Varghese N."/>
            <person name="Submissions S."/>
        </authorList>
    </citation>
    <scope>NUCLEOTIDE SEQUENCE [LARGE SCALE GENOMIC DNA]</scope>
    <source>
        <strain evidence="1 2">IAM 15147</strain>
    </source>
</reference>
<dbReference type="RefSeq" id="WP_092918563.1">
    <property type="nucleotide sequence ID" value="NZ_FOZN01000003.1"/>
</dbReference>